<feature type="compositionally biased region" description="Low complexity" evidence="1">
    <location>
        <begin position="261"/>
        <end position="273"/>
    </location>
</feature>
<dbReference type="InParanoid" id="A0A151Z5B5"/>
<dbReference type="AlphaFoldDB" id="A0A151Z5B5"/>
<gene>
    <name evidence="2" type="ORF">DLAC_10365</name>
</gene>
<sequence length="1129" mass="126440">MSRKIINQIIRNVVQQNSIPDGTIPSADAQFSLNRYFDDPNAVDIVYENMIERVKNEKTHYDQVLSRILKLIKNNIAIHPPSFQLLLDLDSFCVEIQPSLSLTLQKTVTYIRALISNQVKQQTRNSSNSNSSSSSGSQLENLSHVHKKSSSTGMTNVGSSSMNTSGGISIGTSVVGIRSRSLSSSIHNSVHNHKDEFLLQRTSIDLSNVLSTSNQSSSAGNSMIIGSILSTSSSSSSSSSPLSLNESPLKNSLTNTPLSPNLVSTNGTSLSTSSSNNPIINVIHNDQHINGSGSSSVVLRDSSTLLISSSNSLYRQDQDGFIRDLLLMKTSNLSKSSIPKYKIESLLTQSPFGVLTSAKESKIKDLFKCPNDSNNWDAINVAEISQVIRVIENPSTTQDRSIATKIFIKIILDTYCRATDSSELPQMESVVLGYFRQLFFPAPMQPNSVTRELRLHALNIVFNLGIHINIYSELKLDDPNGGEHGIIGELQESVFSILKDLLSDSIVILKEKDEKFWQEALNCLLFFITDQGNVIRDRLLKLNPKIIAYMLLYVQDIGDNVKRILVRMLCNILYVKNSLATTSATVVATGGNMNSTTVMHSLPHQTQVHGIPNTLPSSTLQYNSALHQQEYILNEEELTNIGGIEFIIRLYTTIRSNEAKNNLFAIIFDYALLIALKIANIVETQLTMESPILLELFRRADAPHYFTQMFKCLPDNFVSCFFVFNAGKNESSLSYEDLVIKFSMKIQTLADRYQKIDGTALEQQLNELLNQNPTNTDTINPIILDILNQEDDEQALLNVENWLFFNLRKLLFDQKDQNSQLVAATLLPQQQLSHNHVIYNYAHSIFVQLASSPSTTLRRMYISLTERLLLVSKYKFGQSKANETLEMFNENISRLLFNSSSSNSNSNNSNINSIGNEKYESNLLYLVDILFDLIYSKNINIGNSPINNHKNSNIHNNSNSSLNLSSNNSFNNSGPICHISNNTGNDTNFSLFLNNEFVVSISLLKMINIQIIQYLFTNITQSERTNDQRVFLLHLLIQRCSKDPEDLSRVGGIGFFKSLLNDTSTQVAYHSSYFLLTQLESESPEQYRSILTRLLSKARENNNENLISNPFFQVQGIIEMTLDPKNTKP</sequence>
<feature type="region of interest" description="Disordered" evidence="1">
    <location>
        <begin position="234"/>
        <end position="273"/>
    </location>
</feature>
<organism evidence="2 3">
    <name type="scientific">Tieghemostelium lacteum</name>
    <name type="common">Slime mold</name>
    <name type="synonym">Dictyostelium lacteum</name>
    <dbReference type="NCBI Taxonomy" id="361077"/>
    <lineage>
        <taxon>Eukaryota</taxon>
        <taxon>Amoebozoa</taxon>
        <taxon>Evosea</taxon>
        <taxon>Eumycetozoa</taxon>
        <taxon>Dictyostelia</taxon>
        <taxon>Dictyosteliales</taxon>
        <taxon>Raperosteliaceae</taxon>
        <taxon>Tieghemostelium</taxon>
    </lineage>
</organism>
<dbReference type="FunCoup" id="A0A151Z5B5">
    <property type="interactions" value="9"/>
</dbReference>
<feature type="compositionally biased region" description="Low complexity" evidence="1">
    <location>
        <begin position="125"/>
        <end position="137"/>
    </location>
</feature>
<evidence type="ECO:0000313" key="3">
    <source>
        <dbReference type="Proteomes" id="UP000076078"/>
    </source>
</evidence>
<keyword evidence="3" id="KW-1185">Reference proteome</keyword>
<feature type="compositionally biased region" description="Low complexity" evidence="1">
    <location>
        <begin position="234"/>
        <end position="253"/>
    </location>
</feature>
<evidence type="ECO:0000256" key="1">
    <source>
        <dbReference type="SAM" id="MobiDB-lite"/>
    </source>
</evidence>
<dbReference type="PANTHER" id="PTHR34958">
    <property type="entry name" value="CONDITIONAL LOSS-OF-GROWTH 1"/>
    <property type="match status" value="1"/>
</dbReference>
<proteinExistence type="predicted"/>
<dbReference type="EMBL" id="LODT01000042">
    <property type="protein sequence ID" value="KYQ89125.1"/>
    <property type="molecule type" value="Genomic_DNA"/>
</dbReference>
<accession>A0A151Z5B5</accession>
<dbReference type="PANTHER" id="PTHR34958:SF1">
    <property type="entry name" value="ARMADILLO-LIKE HELICAL DOMAIN-CONTAINING PROTEIN"/>
    <property type="match status" value="1"/>
</dbReference>
<dbReference type="Proteomes" id="UP000076078">
    <property type="component" value="Unassembled WGS sequence"/>
</dbReference>
<dbReference type="SUPFAM" id="SSF48371">
    <property type="entry name" value="ARM repeat"/>
    <property type="match status" value="1"/>
</dbReference>
<dbReference type="InterPro" id="IPR016024">
    <property type="entry name" value="ARM-type_fold"/>
</dbReference>
<evidence type="ECO:0000313" key="2">
    <source>
        <dbReference type="EMBL" id="KYQ89125.1"/>
    </source>
</evidence>
<protein>
    <submittedName>
        <fullName evidence="2">Uncharacterized protein</fullName>
    </submittedName>
</protein>
<comment type="caution">
    <text evidence="2">The sequence shown here is derived from an EMBL/GenBank/DDBJ whole genome shotgun (WGS) entry which is preliminary data.</text>
</comment>
<name>A0A151Z5B5_TIELA</name>
<feature type="region of interest" description="Disordered" evidence="1">
    <location>
        <begin position="121"/>
        <end position="164"/>
    </location>
</feature>
<dbReference type="OMA" id="MAVQVQE"/>
<reference evidence="2 3" key="1">
    <citation type="submission" date="2015-12" db="EMBL/GenBank/DDBJ databases">
        <title>Dictyostelia acquired genes for synthesis and detection of signals that induce cell-type specialization by lateral gene transfer from prokaryotes.</title>
        <authorList>
            <person name="Gloeckner G."/>
            <person name="Schaap P."/>
        </authorList>
    </citation>
    <scope>NUCLEOTIDE SEQUENCE [LARGE SCALE GENOMIC DNA]</scope>
    <source>
        <strain evidence="2 3">TK</strain>
    </source>
</reference>
<dbReference type="OrthoDB" id="18211at2759"/>